<accession>A0A4R2H583</accession>
<sequence length="150" mass="17258">MEVIKFQNGDPKNIAYLEDEFSIELPIDYRNFLIENNGADIENGFFYVKEINQAIPMGYFFGIDTKEKAADIVRINKEYGDDIAESSFLIGNDIGSGFLLLVFDGENDGIWYYDHTYFFKESTDELNTYFIAESFSDFLKILETTPATKV</sequence>
<dbReference type="RefSeq" id="WP_132535465.1">
    <property type="nucleotide sequence ID" value="NZ_BMJO01000007.1"/>
</dbReference>
<gene>
    <name evidence="3" type="ORF">EV200_108117</name>
    <name evidence="2" type="ORF">GCM10011413_37370</name>
</gene>
<dbReference type="OrthoDB" id="8657476at2"/>
<protein>
    <submittedName>
        <fullName evidence="3">SMI1/KNR4 family protein SUKH-1</fullName>
    </submittedName>
</protein>
<feature type="domain" description="Knr4/Smi1-like" evidence="1">
    <location>
        <begin position="8"/>
        <end position="141"/>
    </location>
</feature>
<reference evidence="5" key="2">
    <citation type="journal article" date="2019" name="Int. J. Syst. Evol. Microbiol.">
        <title>The Global Catalogue of Microorganisms (GCM) 10K type strain sequencing project: providing services to taxonomists for standard genome sequencing and annotation.</title>
        <authorList>
            <consortium name="The Broad Institute Genomics Platform"/>
            <consortium name="The Broad Institute Genome Sequencing Center for Infectious Disease"/>
            <person name="Wu L."/>
            <person name="Ma J."/>
        </authorList>
    </citation>
    <scope>NUCLEOTIDE SEQUENCE [LARGE SCALE GENOMIC DNA]</scope>
    <source>
        <strain evidence="5">CGMCC 1.15644</strain>
    </source>
</reference>
<reference evidence="2" key="1">
    <citation type="journal article" date="2014" name="Int. J. Syst. Evol. Microbiol.">
        <title>Complete genome of a new Firmicutes species belonging to the dominant human colonic microbiota ('Ruminococcus bicirculans') reveals two chromosomes and a selective capacity to utilize plant glucans.</title>
        <authorList>
            <consortium name="NISC Comparative Sequencing Program"/>
            <person name="Wegmann U."/>
            <person name="Louis P."/>
            <person name="Goesmann A."/>
            <person name="Henrissat B."/>
            <person name="Duncan S.H."/>
            <person name="Flint H.J."/>
        </authorList>
    </citation>
    <scope>NUCLEOTIDE SEQUENCE</scope>
    <source>
        <strain evidence="2">CGMCC 1.15644</strain>
    </source>
</reference>
<dbReference type="Proteomes" id="UP000622648">
    <property type="component" value="Unassembled WGS sequence"/>
</dbReference>
<dbReference type="SMART" id="SM00860">
    <property type="entry name" value="SMI1_KNR4"/>
    <property type="match status" value="1"/>
</dbReference>
<dbReference type="InterPro" id="IPR018958">
    <property type="entry name" value="Knr4/Smi1-like_dom"/>
</dbReference>
<dbReference type="InterPro" id="IPR037883">
    <property type="entry name" value="Knr4/Smi1-like_sf"/>
</dbReference>
<dbReference type="Gene3D" id="3.40.1580.10">
    <property type="entry name" value="SMI1/KNR4-like"/>
    <property type="match status" value="1"/>
</dbReference>
<dbReference type="EMBL" id="BMJO01000007">
    <property type="protein sequence ID" value="GGE67242.1"/>
    <property type="molecule type" value="Genomic_DNA"/>
</dbReference>
<keyword evidence="5" id="KW-1185">Reference proteome</keyword>
<dbReference type="Proteomes" id="UP000295684">
    <property type="component" value="Unassembled WGS sequence"/>
</dbReference>
<dbReference type="EMBL" id="SLWO01000008">
    <property type="protein sequence ID" value="TCO20677.1"/>
    <property type="molecule type" value="Genomic_DNA"/>
</dbReference>
<comment type="caution">
    <text evidence="3">The sequence shown here is derived from an EMBL/GenBank/DDBJ whole genome shotgun (WGS) entry which is preliminary data.</text>
</comment>
<reference evidence="3 4" key="3">
    <citation type="submission" date="2019-03" db="EMBL/GenBank/DDBJ databases">
        <title>Genomic Encyclopedia of Type Strains, Phase IV (KMG-IV): sequencing the most valuable type-strain genomes for metagenomic binning, comparative biology and taxonomic classification.</title>
        <authorList>
            <person name="Goeker M."/>
        </authorList>
    </citation>
    <scope>NUCLEOTIDE SEQUENCE [LARGE SCALE GENOMIC DNA]</scope>
    <source>
        <strain evidence="3 4">DSM 103236</strain>
    </source>
</reference>
<evidence type="ECO:0000259" key="1">
    <source>
        <dbReference type="SMART" id="SM00860"/>
    </source>
</evidence>
<name>A0A4R2H583_9SPHI</name>
<dbReference type="Pfam" id="PF09346">
    <property type="entry name" value="SMI1_KNR4"/>
    <property type="match status" value="1"/>
</dbReference>
<reference evidence="2" key="4">
    <citation type="submission" date="2024-05" db="EMBL/GenBank/DDBJ databases">
        <authorList>
            <person name="Sun Q."/>
            <person name="Zhou Y."/>
        </authorList>
    </citation>
    <scope>NUCLEOTIDE SEQUENCE</scope>
    <source>
        <strain evidence="2">CGMCC 1.15644</strain>
    </source>
</reference>
<organism evidence="3 4">
    <name type="scientific">Pedobacter psychrotolerans</name>
    <dbReference type="NCBI Taxonomy" id="1843235"/>
    <lineage>
        <taxon>Bacteria</taxon>
        <taxon>Pseudomonadati</taxon>
        <taxon>Bacteroidota</taxon>
        <taxon>Sphingobacteriia</taxon>
        <taxon>Sphingobacteriales</taxon>
        <taxon>Sphingobacteriaceae</taxon>
        <taxon>Pedobacter</taxon>
    </lineage>
</organism>
<evidence type="ECO:0000313" key="2">
    <source>
        <dbReference type="EMBL" id="GGE67242.1"/>
    </source>
</evidence>
<proteinExistence type="predicted"/>
<evidence type="ECO:0000313" key="3">
    <source>
        <dbReference type="EMBL" id="TCO20677.1"/>
    </source>
</evidence>
<dbReference type="SUPFAM" id="SSF160631">
    <property type="entry name" value="SMI1/KNR4-like"/>
    <property type="match status" value="1"/>
</dbReference>
<evidence type="ECO:0000313" key="4">
    <source>
        <dbReference type="Proteomes" id="UP000295684"/>
    </source>
</evidence>
<dbReference type="AlphaFoldDB" id="A0A4R2H583"/>
<evidence type="ECO:0000313" key="5">
    <source>
        <dbReference type="Proteomes" id="UP000622648"/>
    </source>
</evidence>